<dbReference type="SMART" id="SM00277">
    <property type="entry name" value="GRAN"/>
    <property type="match status" value="8"/>
</dbReference>
<dbReference type="Proteomes" id="UP000593565">
    <property type="component" value="Unassembled WGS sequence"/>
</dbReference>
<dbReference type="InterPro" id="IPR000118">
    <property type="entry name" value="Granulin"/>
</dbReference>
<evidence type="ECO:0000313" key="8">
    <source>
        <dbReference type="Proteomes" id="UP000593565"/>
    </source>
</evidence>
<dbReference type="PANTHER" id="PTHR12274:SF8">
    <property type="entry name" value="GRANULIN-A ISOFORM X1"/>
    <property type="match status" value="1"/>
</dbReference>
<evidence type="ECO:0000256" key="3">
    <source>
        <dbReference type="ARBA" id="ARBA00022525"/>
    </source>
</evidence>
<dbReference type="SUPFAM" id="SSF57277">
    <property type="entry name" value="Granulin repeat"/>
    <property type="match status" value="7"/>
</dbReference>
<dbReference type="InterPro" id="IPR037277">
    <property type="entry name" value="Granulin_sf"/>
</dbReference>
<feature type="region of interest" description="Disordered" evidence="5">
    <location>
        <begin position="35"/>
        <end position="67"/>
    </location>
</feature>
<reference evidence="7 8" key="1">
    <citation type="submission" date="2020-02" db="EMBL/GenBank/DDBJ databases">
        <title>A chromosome-scale genome assembly of the black bullhead catfish (Ameiurus melas).</title>
        <authorList>
            <person name="Wen M."/>
            <person name="Zham M."/>
            <person name="Cabau C."/>
            <person name="Klopp C."/>
            <person name="Donnadieu C."/>
            <person name="Roques C."/>
            <person name="Bouchez O."/>
            <person name="Lampietro C."/>
            <person name="Jouanno E."/>
            <person name="Herpin A."/>
            <person name="Louis A."/>
            <person name="Berthelot C."/>
            <person name="Parey E."/>
            <person name="Roest-Crollius H."/>
            <person name="Braasch I."/>
            <person name="Postlethwait J."/>
            <person name="Robinson-Rechavi M."/>
            <person name="Echchiki A."/>
            <person name="Begum T."/>
            <person name="Montfort J."/>
            <person name="Schartl M."/>
            <person name="Bobe J."/>
            <person name="Guiguen Y."/>
        </authorList>
    </citation>
    <scope>NUCLEOTIDE SEQUENCE [LARGE SCALE GENOMIC DNA]</scope>
    <source>
        <strain evidence="7">M_S1</strain>
        <tissue evidence="7">Blood</tissue>
    </source>
</reference>
<dbReference type="InterPro" id="IPR039036">
    <property type="entry name" value="Granulin_fam"/>
</dbReference>
<dbReference type="AlphaFoldDB" id="A0A7J6BDE8"/>
<feature type="domain" description="Granulins" evidence="6">
    <location>
        <begin position="357"/>
        <end position="370"/>
    </location>
</feature>
<comment type="caution">
    <text evidence="7">The sequence shown here is derived from an EMBL/GenBank/DDBJ whole genome shotgun (WGS) entry which is preliminary data.</text>
</comment>
<gene>
    <name evidence="7" type="ORF">AMELA_G00029310</name>
</gene>
<comment type="subcellular location">
    <subcellularLocation>
        <location evidence="1">Secreted</location>
    </subcellularLocation>
</comment>
<dbReference type="PROSITE" id="PS00799">
    <property type="entry name" value="GRANULINS"/>
    <property type="match status" value="7"/>
</dbReference>
<feature type="domain" description="Granulins" evidence="6">
    <location>
        <begin position="120"/>
        <end position="133"/>
    </location>
</feature>
<proteinExistence type="inferred from homology"/>
<evidence type="ECO:0000256" key="2">
    <source>
        <dbReference type="ARBA" id="ARBA00010093"/>
    </source>
</evidence>
<dbReference type="Pfam" id="PF00396">
    <property type="entry name" value="Granulin"/>
    <property type="match status" value="8"/>
</dbReference>
<sequence length="728" mass="78481">MRPMYLGKTFVEAWGRGLLGGAYWSEINNSSSLSKCQQGERSAGSREPGARGRDGDQVRSSPGSKTTHLRMLRLTAGVLLLSLVAGSKCLDQQRCGDEQTCCQIHSGEFNCCPFHQGECCEDHLHCCPEGMLCEVKASRCTNATHSLPWAERFPSEHSGLVKSFRMISSSAANNIYDAVCPDNSFCPSEFSCLKVSDTYGCCPVAQGIVCSDGKHCCPKDQECTADSASCVKKTEPVLAVLCADGISECPVETSCCETADGGWGCCPTPRAVCCDDGVHCCPEDSVCDVNNAKCVSSTKHEIPMWAKFPARQRAAWEDRKFSDVPCDDTSSCPDETTCCKTEQGEWSCCPLPQAVCCEDFIHCCPHGKKCNLAAQKCEGPSGSVPWLKKEPSRPIQDKNVPEDSVVPCNETVACADGTTCCKTQEGGWSCCPLPQAVCCEDFIHCCPNGKKCNLVAQSCDDSSGSVPWLKKEPTRPIGDKNVPDTKVSDVPCDDTSSCPDETTCCKTEQGEWSCCPLPQAVCCEDFIHCCPHGTKCNLAAQSCDDPSGSVSWLKKEPSRPTAKATQNTSANAVSVKCDPHMSCPDHTTCCFMQKSQKWGCCPLDQATCCADGENCCPKGYTCRDQRCVKSSWIKFDSVPFASVRDTAMPQIHTDIDCGGGFSCKDTETCCRMSASSWGCCPSPKAVCCSDMLHCCPAGYTCDESGSCNPAMGFYPDVFFSGKKRARAV</sequence>
<keyword evidence="8" id="KW-1185">Reference proteome</keyword>
<evidence type="ECO:0000313" key="7">
    <source>
        <dbReference type="EMBL" id="KAF4093125.1"/>
    </source>
</evidence>
<dbReference type="EMBL" id="JAAGNN010000002">
    <property type="protein sequence ID" value="KAF4093125.1"/>
    <property type="molecule type" value="Genomic_DNA"/>
</dbReference>
<feature type="compositionally biased region" description="Basic and acidic residues" evidence="5">
    <location>
        <begin position="48"/>
        <end position="57"/>
    </location>
</feature>
<protein>
    <recommendedName>
        <fullName evidence="6">Granulins domain-containing protein</fullName>
    </recommendedName>
</protein>
<keyword evidence="4" id="KW-1015">Disulfide bond</keyword>
<feature type="domain" description="Granulins" evidence="6">
    <location>
        <begin position="523"/>
        <end position="536"/>
    </location>
</feature>
<dbReference type="FunFam" id="2.10.25.160:FF:000001">
    <property type="entry name" value="Granulin precursor"/>
    <property type="match status" value="2"/>
</dbReference>
<comment type="similarity">
    <text evidence="2">Belongs to the granulin family.</text>
</comment>
<dbReference type="GO" id="GO:0005576">
    <property type="term" value="C:extracellular region"/>
    <property type="evidence" value="ECO:0007669"/>
    <property type="project" value="UniProtKB-SubCell"/>
</dbReference>
<accession>A0A7J6BDE8</accession>
<evidence type="ECO:0000259" key="6">
    <source>
        <dbReference type="PROSITE" id="PS00799"/>
    </source>
</evidence>
<feature type="domain" description="Granulins" evidence="6">
    <location>
        <begin position="274"/>
        <end position="287"/>
    </location>
</feature>
<evidence type="ECO:0000256" key="5">
    <source>
        <dbReference type="SAM" id="MobiDB-lite"/>
    </source>
</evidence>
<feature type="domain" description="Granulins" evidence="6">
    <location>
        <begin position="439"/>
        <end position="452"/>
    </location>
</feature>
<evidence type="ECO:0000256" key="4">
    <source>
        <dbReference type="ARBA" id="ARBA00023157"/>
    </source>
</evidence>
<organism evidence="7 8">
    <name type="scientific">Ameiurus melas</name>
    <name type="common">Black bullhead</name>
    <name type="synonym">Silurus melas</name>
    <dbReference type="NCBI Taxonomy" id="219545"/>
    <lineage>
        <taxon>Eukaryota</taxon>
        <taxon>Metazoa</taxon>
        <taxon>Chordata</taxon>
        <taxon>Craniata</taxon>
        <taxon>Vertebrata</taxon>
        <taxon>Euteleostomi</taxon>
        <taxon>Actinopterygii</taxon>
        <taxon>Neopterygii</taxon>
        <taxon>Teleostei</taxon>
        <taxon>Ostariophysi</taxon>
        <taxon>Siluriformes</taxon>
        <taxon>Ictaluridae</taxon>
        <taxon>Ameiurus</taxon>
    </lineage>
</organism>
<keyword evidence="3" id="KW-0964">Secreted</keyword>
<feature type="domain" description="Granulins" evidence="6">
    <location>
        <begin position="688"/>
        <end position="701"/>
    </location>
</feature>
<feature type="domain" description="Granulins" evidence="6">
    <location>
        <begin position="210"/>
        <end position="223"/>
    </location>
</feature>
<evidence type="ECO:0000256" key="1">
    <source>
        <dbReference type="ARBA" id="ARBA00004613"/>
    </source>
</evidence>
<dbReference type="Gene3D" id="2.10.25.160">
    <property type="entry name" value="Granulin"/>
    <property type="match status" value="8"/>
</dbReference>
<dbReference type="PANTHER" id="PTHR12274">
    <property type="entry name" value="GRANULIN"/>
    <property type="match status" value="1"/>
</dbReference>
<name>A0A7J6BDE8_AMEME</name>